<reference evidence="8 9" key="1">
    <citation type="submission" date="2007-10" db="EMBL/GenBank/DDBJ databases">
        <title>Draft genome sequence of Dorea formicigenerans(ATCC 27755).</title>
        <authorList>
            <person name="Sudarsanam P."/>
            <person name="Ley R."/>
            <person name="Guruge J."/>
            <person name="Turnbaugh P.J."/>
            <person name="Mahowald M."/>
            <person name="Liep D."/>
            <person name="Gordon J."/>
        </authorList>
    </citation>
    <scope>NUCLEOTIDE SEQUENCE [LARGE SCALE GENOMIC DNA]</scope>
    <source>
        <strain evidence="8 9">ATCC 27755</strain>
    </source>
</reference>
<dbReference type="InterPro" id="IPR007685">
    <property type="entry name" value="RelA_SpoT"/>
</dbReference>
<feature type="domain" description="HD" evidence="6">
    <location>
        <begin position="112"/>
        <end position="212"/>
    </location>
</feature>
<proteinExistence type="inferred from homology"/>
<dbReference type="Gene3D" id="3.30.70.260">
    <property type="match status" value="1"/>
</dbReference>
<feature type="domain" description="TGS" evidence="7">
    <location>
        <begin position="458"/>
        <end position="519"/>
    </location>
</feature>
<protein>
    <recommendedName>
        <fullName evidence="2">GTP diphosphokinase</fullName>
        <ecNumber evidence="2">2.7.6.5</ecNumber>
    </recommendedName>
</protein>
<dbReference type="Pfam" id="PF13328">
    <property type="entry name" value="HD_4"/>
    <property type="match status" value="1"/>
</dbReference>
<comment type="caution">
    <text evidence="8">The sequence shown here is derived from an EMBL/GenBank/DDBJ whole genome shotgun (WGS) entry which is preliminary data.</text>
</comment>
<dbReference type="CDD" id="cd00077">
    <property type="entry name" value="HDc"/>
    <property type="match status" value="1"/>
</dbReference>
<dbReference type="InterPro" id="IPR004811">
    <property type="entry name" value="RelA/Spo_fam"/>
</dbReference>
<dbReference type="InterPro" id="IPR003607">
    <property type="entry name" value="HD/PDEase_dom"/>
</dbReference>
<dbReference type="eggNOG" id="COG0317">
    <property type="taxonomic scope" value="Bacteria"/>
</dbReference>
<dbReference type="CDD" id="cd05399">
    <property type="entry name" value="NT_Rel-Spo_like"/>
    <property type="match status" value="1"/>
</dbReference>
<comment type="similarity">
    <text evidence="4">Belongs to the relA/spoT family.</text>
</comment>
<dbReference type="Gene3D" id="3.30.460.10">
    <property type="entry name" value="Beta Polymerase, domain 2"/>
    <property type="match status" value="1"/>
</dbReference>
<dbReference type="InterPro" id="IPR004095">
    <property type="entry name" value="TGS"/>
</dbReference>
<dbReference type="InterPro" id="IPR043519">
    <property type="entry name" value="NT_sf"/>
</dbReference>
<comment type="pathway">
    <text evidence="1">Purine metabolism; ppGpp biosynthesis; ppGpp from GTP: step 1/2.</text>
</comment>
<accession>B0G3M2</accession>
<dbReference type="Proteomes" id="UP000005359">
    <property type="component" value="Unassembled WGS sequence"/>
</dbReference>
<dbReference type="InterPro" id="IPR045600">
    <property type="entry name" value="RelA/SpoT_AH_RIS"/>
</dbReference>
<dbReference type="InterPro" id="IPR045865">
    <property type="entry name" value="ACT-like_dom_sf"/>
</dbReference>
<organism evidence="8 9">
    <name type="scientific">Dorea formicigenerans ATCC 27755</name>
    <dbReference type="NCBI Taxonomy" id="411461"/>
    <lineage>
        <taxon>Bacteria</taxon>
        <taxon>Bacillati</taxon>
        <taxon>Bacillota</taxon>
        <taxon>Clostridia</taxon>
        <taxon>Lachnospirales</taxon>
        <taxon>Lachnospiraceae</taxon>
        <taxon>Dorea</taxon>
    </lineage>
</organism>
<gene>
    <name evidence="8" type="ORF">DORFOR_00848</name>
</gene>
<evidence type="ECO:0000256" key="1">
    <source>
        <dbReference type="ARBA" id="ARBA00004976"/>
    </source>
</evidence>
<dbReference type="Gene3D" id="1.10.3210.10">
    <property type="entry name" value="Hypothetical protein af1432"/>
    <property type="match status" value="1"/>
</dbReference>
<dbReference type="Pfam" id="PF19296">
    <property type="entry name" value="RelA_AH_RIS"/>
    <property type="match status" value="1"/>
</dbReference>
<dbReference type="EC" id="2.7.6.5" evidence="2"/>
<dbReference type="InterPro" id="IPR012675">
    <property type="entry name" value="Beta-grasp_dom_sf"/>
</dbReference>
<dbReference type="GO" id="GO:0005886">
    <property type="term" value="C:plasma membrane"/>
    <property type="evidence" value="ECO:0007669"/>
    <property type="project" value="TreeGrafter"/>
</dbReference>
<feature type="domain" description="ACT" evidence="5">
    <location>
        <begin position="729"/>
        <end position="803"/>
    </location>
</feature>
<name>B0G3M2_9FIRM</name>
<dbReference type="InterPro" id="IPR002912">
    <property type="entry name" value="ACT_dom"/>
</dbReference>
<dbReference type="NCBIfam" id="TIGR00691">
    <property type="entry name" value="spoT_relA"/>
    <property type="match status" value="1"/>
</dbReference>
<dbReference type="FunFam" id="3.30.460.10:FF:000001">
    <property type="entry name" value="GTP pyrophosphokinase RelA"/>
    <property type="match status" value="1"/>
</dbReference>
<dbReference type="Gene3D" id="3.10.20.30">
    <property type="match status" value="1"/>
</dbReference>
<evidence type="ECO:0000313" key="8">
    <source>
        <dbReference type="EMBL" id="EDR47766.1"/>
    </source>
</evidence>
<dbReference type="SUPFAM" id="SSF55021">
    <property type="entry name" value="ACT-like"/>
    <property type="match status" value="1"/>
</dbReference>
<dbReference type="Pfam" id="PF04607">
    <property type="entry name" value="RelA_SpoT"/>
    <property type="match status" value="1"/>
</dbReference>
<dbReference type="PANTHER" id="PTHR21262:SF31">
    <property type="entry name" value="GTP PYROPHOSPHOKINASE"/>
    <property type="match status" value="1"/>
</dbReference>
<dbReference type="SMART" id="SM00471">
    <property type="entry name" value="HDc"/>
    <property type="match status" value="1"/>
</dbReference>
<comment type="catalytic activity">
    <reaction evidence="3">
        <text>GTP + ATP = guanosine 3'-diphosphate 5'-triphosphate + AMP</text>
        <dbReference type="Rhea" id="RHEA:22088"/>
        <dbReference type="ChEBI" id="CHEBI:30616"/>
        <dbReference type="ChEBI" id="CHEBI:37565"/>
        <dbReference type="ChEBI" id="CHEBI:142410"/>
        <dbReference type="ChEBI" id="CHEBI:456215"/>
        <dbReference type="EC" id="2.7.6.5"/>
    </reaction>
</comment>
<evidence type="ECO:0000256" key="3">
    <source>
        <dbReference type="ARBA" id="ARBA00048244"/>
    </source>
</evidence>
<dbReference type="PROSITE" id="PS51880">
    <property type="entry name" value="TGS"/>
    <property type="match status" value="1"/>
</dbReference>
<dbReference type="FunFam" id="3.10.20.30:FF:000002">
    <property type="entry name" value="GTP pyrophosphokinase (RelA/SpoT)"/>
    <property type="match status" value="1"/>
</dbReference>
<dbReference type="Pfam" id="PF13291">
    <property type="entry name" value="ACT_4"/>
    <property type="match status" value="1"/>
</dbReference>
<dbReference type="SUPFAM" id="SSF81301">
    <property type="entry name" value="Nucleotidyltransferase"/>
    <property type="match status" value="1"/>
</dbReference>
<dbReference type="SMART" id="SM00954">
    <property type="entry name" value="RelA_SpoT"/>
    <property type="match status" value="1"/>
</dbReference>
<dbReference type="SUPFAM" id="SSF81271">
    <property type="entry name" value="TGS-like"/>
    <property type="match status" value="1"/>
</dbReference>
<evidence type="ECO:0000256" key="4">
    <source>
        <dbReference type="RuleBase" id="RU003847"/>
    </source>
</evidence>
<evidence type="ECO:0000259" key="5">
    <source>
        <dbReference type="PROSITE" id="PS51671"/>
    </source>
</evidence>
<dbReference type="SUPFAM" id="SSF109604">
    <property type="entry name" value="HD-domain/PDEase-like"/>
    <property type="match status" value="1"/>
</dbReference>
<dbReference type="InterPro" id="IPR006674">
    <property type="entry name" value="HD_domain"/>
</dbReference>
<dbReference type="InterPro" id="IPR012676">
    <property type="entry name" value="TGS-like"/>
</dbReference>
<dbReference type="AlphaFoldDB" id="B0G3M2"/>
<dbReference type="CDD" id="cd04876">
    <property type="entry name" value="ACT_RelA-SpoT"/>
    <property type="match status" value="1"/>
</dbReference>
<dbReference type="EMBL" id="AAXA02000010">
    <property type="protein sequence ID" value="EDR47766.1"/>
    <property type="molecule type" value="Genomic_DNA"/>
</dbReference>
<dbReference type="CDD" id="cd01668">
    <property type="entry name" value="TGS_RSH"/>
    <property type="match status" value="1"/>
</dbReference>
<dbReference type="Pfam" id="PF02824">
    <property type="entry name" value="TGS"/>
    <property type="match status" value="1"/>
</dbReference>
<evidence type="ECO:0000313" key="9">
    <source>
        <dbReference type="Proteomes" id="UP000005359"/>
    </source>
</evidence>
<comment type="function">
    <text evidence="4">In eubacteria ppGpp (guanosine 3'-diphosphate 5'-diphosphate) is a mediator of the stringent response that coordinates a variety of cellular activities in response to changes in nutritional abundance.</text>
</comment>
<dbReference type="PROSITE" id="PS51831">
    <property type="entry name" value="HD"/>
    <property type="match status" value="1"/>
</dbReference>
<dbReference type="UniPathway" id="UPA00908">
    <property type="reaction ID" value="UER00884"/>
</dbReference>
<dbReference type="GO" id="GO:0008728">
    <property type="term" value="F:GTP diphosphokinase activity"/>
    <property type="evidence" value="ECO:0007669"/>
    <property type="project" value="UniProtKB-EC"/>
</dbReference>
<dbReference type="GO" id="GO:0015970">
    <property type="term" value="P:guanosine tetraphosphate biosynthetic process"/>
    <property type="evidence" value="ECO:0007669"/>
    <property type="project" value="UniProtKB-UniPathway"/>
</dbReference>
<evidence type="ECO:0000256" key="2">
    <source>
        <dbReference type="ARBA" id="ARBA00013251"/>
    </source>
</evidence>
<reference evidence="8 9" key="2">
    <citation type="submission" date="2007-10" db="EMBL/GenBank/DDBJ databases">
        <authorList>
            <person name="Fulton L."/>
            <person name="Clifton S."/>
            <person name="Fulton B."/>
            <person name="Xu J."/>
            <person name="Minx P."/>
            <person name="Pepin K.H."/>
            <person name="Johnson M."/>
            <person name="Thiruvilangam P."/>
            <person name="Bhonagiri V."/>
            <person name="Nash W.E."/>
            <person name="Wang C."/>
            <person name="Mardis E.R."/>
            <person name="Wilson R.K."/>
        </authorList>
    </citation>
    <scope>NUCLEOTIDE SEQUENCE [LARGE SCALE GENOMIC DNA]</scope>
    <source>
        <strain evidence="8 9">ATCC 27755</strain>
    </source>
</reference>
<dbReference type="STRING" id="411461.DORFOR_00848"/>
<evidence type="ECO:0000259" key="7">
    <source>
        <dbReference type="PROSITE" id="PS51880"/>
    </source>
</evidence>
<dbReference type="InterPro" id="IPR033655">
    <property type="entry name" value="TGS_RelA/SpoT"/>
</dbReference>
<dbReference type="FunFam" id="1.10.3210.10:FF:000001">
    <property type="entry name" value="GTP pyrophosphokinase RelA"/>
    <property type="match status" value="1"/>
</dbReference>
<dbReference type="PROSITE" id="PS51671">
    <property type="entry name" value="ACT"/>
    <property type="match status" value="1"/>
</dbReference>
<dbReference type="PANTHER" id="PTHR21262">
    <property type="entry name" value="GUANOSINE-3',5'-BIS DIPHOSPHATE 3'-PYROPHOSPHOHYDROLASE"/>
    <property type="match status" value="1"/>
</dbReference>
<dbReference type="PaxDb" id="411461-DORFOR_00848"/>
<evidence type="ECO:0000259" key="6">
    <source>
        <dbReference type="PROSITE" id="PS51831"/>
    </source>
</evidence>
<sequence length="803" mass="91118">MYILENRKRYTFERLEREGGVNMSENKTTYESLDGKIAPEALLKDTRGKLQMVDGHGIKQEADYDDPDKLYGMLIARIQKYHPSADVTQIEKAYNLAKKAHGDQKRKSGEPYIIHPLWVAIILADLEMDKETIIAALLHDVVEDTRIGEDYIKEEFGEEVALLVDGVTKLGRVAYSADKLELQAENLRKMFLAMAKDIRVIIIKLADRLHNMRTLQFMTPAKQQEKARETMDIYAPIAGRLGISKIKTELDDLSLKYLKPDVFFDLVNQINARKTEREEFVQQIVDEVSMHMKNAGIKADVNGRVKHFFSIYKKMVNQDKTVDQIYDLFAVRIIVDSVKDCYAALGIIHEIYTPIPGRFKDYIAMPKPNMYQSLHTTLMSSIGQPFEIQIRTQEMHKTAEYGIAAHWKYKESGGSKKGVMAEEEKMSWLRQILEWQRDMSDNKEFLSLIKGDLDLFADDVYCFTPQGDVKTLPTGSTPIDFAYSIHSAVGNKMVGARVNGKLVPIDYRIQNGDRIEILTSQNSKGPSRDWLNVVKSTQAKNKINQWFKKEFKESNIIKGKEMVASYCKAKSLNLSNLLQPKYEEIVQRKYGFKDWDSVLAAIGHGGLKEGQVVNRLAEEYGKDHKQELTDEIVLEKVAEAAKNKVHIAKSKSGIVVKGIDDVAVRFSRCCNPVPGDEIVGFVTRGRGLSIHRTDCVNMIHLTEAERARLIPAEWEGNVAEEAGGQYLAEIKMYARDQQGLLMSISKVFTEMEMDVKSLNIRTSKQGTATIEAGFIVHGREELAKVIGKLRQIDDVIDIERTTG</sequence>